<comment type="caution">
    <text evidence="1">The sequence shown here is derived from an EMBL/GenBank/DDBJ whole genome shotgun (WGS) entry which is preliminary data.</text>
</comment>
<proteinExistence type="predicted"/>
<reference evidence="1 2" key="1">
    <citation type="submission" date="2013-06" db="EMBL/GenBank/DDBJ databases">
        <authorList>
            <person name="Weinstock G."/>
            <person name="Sodergren E."/>
            <person name="Lobos E.A."/>
            <person name="Fulton L."/>
            <person name="Fulton R."/>
            <person name="Courtney L."/>
            <person name="Fronick C."/>
            <person name="O'Laughlin M."/>
            <person name="Godfrey J."/>
            <person name="Wilson R.M."/>
            <person name="Miner T."/>
            <person name="Farmer C."/>
            <person name="Delehaunty K."/>
            <person name="Cordes M."/>
            <person name="Minx P."/>
            <person name="Tomlinson C."/>
            <person name="Chen J."/>
            <person name="Wollam A."/>
            <person name="Pepin K.H."/>
            <person name="Bhonagiri V."/>
            <person name="Zhang X."/>
            <person name="Warren W."/>
            <person name="Mitreva M."/>
            <person name="Mardis E.R."/>
            <person name="Wilson R.K."/>
        </authorList>
    </citation>
    <scope>NUCLEOTIDE SEQUENCE [LARGE SCALE GENOMIC DNA]</scope>
    <source>
        <strain evidence="1 2">F0570</strain>
    </source>
</reference>
<organism evidence="1 2">
    <name type="scientific">Porphyromonas gingivalis F0570</name>
    <dbReference type="NCBI Taxonomy" id="1227271"/>
    <lineage>
        <taxon>Bacteria</taxon>
        <taxon>Pseudomonadati</taxon>
        <taxon>Bacteroidota</taxon>
        <taxon>Bacteroidia</taxon>
        <taxon>Bacteroidales</taxon>
        <taxon>Porphyromonadaceae</taxon>
        <taxon>Porphyromonas</taxon>
    </lineage>
</organism>
<gene>
    <name evidence="1" type="ORF">HMPREF1555_01279</name>
</gene>
<dbReference type="AlphaFoldDB" id="A0A0E2LQF3"/>
<name>A0A0E2LQF3_PORGN</name>
<dbReference type="HOGENOM" id="CLU_3187196_0_0_10"/>
<dbReference type="EMBL" id="AWUW01000090">
    <property type="protein sequence ID" value="ERJ65877.1"/>
    <property type="molecule type" value="Genomic_DNA"/>
</dbReference>
<evidence type="ECO:0000313" key="2">
    <source>
        <dbReference type="Proteomes" id="UP000016630"/>
    </source>
</evidence>
<protein>
    <submittedName>
        <fullName evidence="1">Uncharacterized protein</fullName>
    </submittedName>
</protein>
<dbReference type="Proteomes" id="UP000016630">
    <property type="component" value="Unassembled WGS sequence"/>
</dbReference>
<evidence type="ECO:0000313" key="1">
    <source>
        <dbReference type="EMBL" id="ERJ65877.1"/>
    </source>
</evidence>
<sequence length="46" mass="5320">MFAAGTVIPRYCAGSTFFRRWLSFDRAKNVNFATVKIMTTNRTFQP</sequence>
<accession>A0A0E2LQF3</accession>